<dbReference type="InterPro" id="IPR010282">
    <property type="entry name" value="Uncharacterised_HutD/Ves"/>
</dbReference>
<organism evidence="1 3">
    <name type="scientific">Rahnella sp. (strain Y9602)</name>
    <dbReference type="NCBI Taxonomy" id="2703885"/>
    <lineage>
        <taxon>Bacteria</taxon>
        <taxon>Pseudomonadati</taxon>
        <taxon>Pseudomonadota</taxon>
        <taxon>Gammaproteobacteria</taxon>
        <taxon>Enterobacterales</taxon>
        <taxon>Yersiniaceae</taxon>
        <taxon>Rahnella</taxon>
    </lineage>
</organism>
<dbReference type="EMBL" id="CP002505">
    <property type="protein sequence ID" value="ADW73770.1"/>
    <property type="molecule type" value="Genomic_DNA"/>
</dbReference>
<dbReference type="Proteomes" id="UP000007257">
    <property type="component" value="Chromosome"/>
</dbReference>
<dbReference type="SUPFAM" id="SSF51182">
    <property type="entry name" value="RmlC-like cupins"/>
    <property type="match status" value="1"/>
</dbReference>
<dbReference type="HOGENOM" id="CLU_090931_5_0_6"/>
<reference evidence="3" key="1">
    <citation type="submission" date="2011-01" db="EMBL/GenBank/DDBJ databases">
        <title>Complete sequence of chromosome of Rahnella sp. Y9602.</title>
        <authorList>
            <consortium name="US DOE Joint Genome Institute"/>
            <person name="Lucas S."/>
            <person name="Copeland A."/>
            <person name="Lapidus A."/>
            <person name="Cheng J.-F."/>
            <person name="Goodwin L."/>
            <person name="Pitluck S."/>
            <person name="Lu M."/>
            <person name="Detter J.C."/>
            <person name="Han C."/>
            <person name="Tapia R."/>
            <person name="Land M."/>
            <person name="Hauser L."/>
            <person name="Kyrpides N."/>
            <person name="Ivanova N."/>
            <person name="Ovchinnikova G."/>
            <person name="Pagani I."/>
            <person name="Sobecky P.A."/>
            <person name="Martinez R.J."/>
            <person name="Woyke T."/>
        </authorList>
    </citation>
    <scope>NUCLEOTIDE SEQUENCE [LARGE SCALE GENOMIC DNA]</scope>
    <source>
        <strain evidence="3">Y9602</strain>
    </source>
</reference>
<gene>
    <name evidence="1" type="ordered locus">Rahaq_2159</name>
    <name evidence="2" type="ORF">ACFPK4_06000</name>
</gene>
<dbReference type="CDD" id="cd20293">
    <property type="entry name" value="cupin_HutD_N"/>
    <property type="match status" value="1"/>
</dbReference>
<reference evidence="2 4" key="3">
    <citation type="submission" date="2024-09" db="EMBL/GenBank/DDBJ databases">
        <title>Genomes of Rahnella.</title>
        <authorList>
            <person name="Mnguni F.C."/>
            <person name="Shin G.Y."/>
            <person name="Coutinho T."/>
        </authorList>
    </citation>
    <scope>NUCLEOTIDE SEQUENCE [LARGE SCALE GENOMIC DNA]</scope>
    <source>
        <strain evidence="2 4">20WA0057</strain>
    </source>
</reference>
<keyword evidence="4" id="KW-1185">Reference proteome</keyword>
<evidence type="ECO:0000313" key="4">
    <source>
        <dbReference type="Proteomes" id="UP001598201"/>
    </source>
</evidence>
<proteinExistence type="predicted"/>
<evidence type="ECO:0000313" key="2">
    <source>
        <dbReference type="EMBL" id="MFD3223076.1"/>
    </source>
</evidence>
<dbReference type="OrthoDB" id="9800082at2"/>
<reference evidence="1 3" key="2">
    <citation type="journal article" date="2012" name="J. Bacteriol.">
        <title>Complete Genome Sequence of Rahnella sp. Strain Y9602, a Gammaproteobacterium Isolate from Metal- and Radionuclide-Contaminated Soil.</title>
        <authorList>
            <person name="Martinez R.J."/>
            <person name="Bruce D."/>
            <person name="Detter C."/>
            <person name="Goodwin L.A."/>
            <person name="Han J."/>
            <person name="Han C.S."/>
            <person name="Held B."/>
            <person name="Land M.L."/>
            <person name="Mikhailova N."/>
            <person name="Nolan M."/>
            <person name="Pennacchio L."/>
            <person name="Pitluck S."/>
            <person name="Tapia R."/>
            <person name="Woyke T."/>
            <person name="Sobecky P.A."/>
        </authorList>
    </citation>
    <scope>NUCLEOTIDE SEQUENCE [LARGE SCALE GENOMIC DNA]</scope>
    <source>
        <strain evidence="1 3">Y9602</strain>
    </source>
</reference>
<accession>A0A0H3FCF1</accession>
<dbReference type="KEGG" id="rah:Rahaq_2159"/>
<dbReference type="InterPro" id="IPR011051">
    <property type="entry name" value="RmlC_Cupin_sf"/>
</dbReference>
<dbReference type="eggNOG" id="COG3758">
    <property type="taxonomic scope" value="Bacteria"/>
</dbReference>
<protein>
    <submittedName>
        <fullName evidence="2">HutD family protein</fullName>
    </submittedName>
</protein>
<evidence type="ECO:0000313" key="1">
    <source>
        <dbReference type="EMBL" id="ADW73770.1"/>
    </source>
</evidence>
<evidence type="ECO:0000313" key="3">
    <source>
        <dbReference type="Proteomes" id="UP000007257"/>
    </source>
</evidence>
<dbReference type="InterPro" id="IPR014710">
    <property type="entry name" value="RmlC-like_jellyroll"/>
</dbReference>
<dbReference type="EMBL" id="JBHUCJ010000009">
    <property type="protein sequence ID" value="MFD3223076.1"/>
    <property type="molecule type" value="Genomic_DNA"/>
</dbReference>
<name>A0A0H3FCF1_RAHSY</name>
<dbReference type="AlphaFoldDB" id="A0A0H3FCF1"/>
<dbReference type="Gene3D" id="2.60.120.10">
    <property type="entry name" value="Jelly Rolls"/>
    <property type="match status" value="1"/>
</dbReference>
<dbReference type="PANTHER" id="PTHR37943">
    <property type="entry name" value="PROTEIN VES"/>
    <property type="match status" value="1"/>
</dbReference>
<dbReference type="Proteomes" id="UP001598201">
    <property type="component" value="Unassembled WGS sequence"/>
</dbReference>
<dbReference type="RefSeq" id="WP_013575471.1">
    <property type="nucleotide sequence ID" value="NC_015061.1"/>
</dbReference>
<dbReference type="PANTHER" id="PTHR37943:SF1">
    <property type="entry name" value="PROTEIN VES"/>
    <property type="match status" value="1"/>
</dbReference>
<sequence>MIAWQHFTFDDLPVSPWRNGGGETREIFSFPAGGHDFDWRASIATIAQDGPFSTFPGIDRSITLLSGEGVHLQAQPDVDHLLVVAGEPFAFSGDTALHARLLGGVTTDFNIMTRRTECAARVIAAREHLTVTREKGGVIYVISGMWQLADGPLLRAGEGYYWSETAAQSQQGSVSLTPVAQQQRCLLLWAAIT</sequence>
<dbReference type="Pfam" id="PF05962">
    <property type="entry name" value="HutD"/>
    <property type="match status" value="1"/>
</dbReference>